<dbReference type="Proteomes" id="UP000276133">
    <property type="component" value="Unassembled WGS sequence"/>
</dbReference>
<gene>
    <name evidence="2" type="ORF">BpHYR1_012224</name>
</gene>
<sequence length="65" mass="7858">MLAIRSEHSGQLRMDQSPSFKPNNEYNNYEYFSIEKKIKAKNIRKKEEIFFPGQFRMAETYTQFT</sequence>
<evidence type="ECO:0000256" key="1">
    <source>
        <dbReference type="SAM" id="MobiDB-lite"/>
    </source>
</evidence>
<dbReference type="AlphaFoldDB" id="A0A3M7P291"/>
<feature type="compositionally biased region" description="Polar residues" evidence="1">
    <location>
        <begin position="14"/>
        <end position="23"/>
    </location>
</feature>
<feature type="region of interest" description="Disordered" evidence="1">
    <location>
        <begin position="1"/>
        <end position="23"/>
    </location>
</feature>
<dbReference type="EMBL" id="REGN01014112">
    <property type="protein sequence ID" value="RMZ93049.1"/>
    <property type="molecule type" value="Genomic_DNA"/>
</dbReference>
<proteinExistence type="predicted"/>
<evidence type="ECO:0000313" key="2">
    <source>
        <dbReference type="EMBL" id="RMZ93049.1"/>
    </source>
</evidence>
<reference evidence="2 3" key="1">
    <citation type="journal article" date="2018" name="Sci. Rep.">
        <title>Genomic signatures of local adaptation to the degree of environmental predictability in rotifers.</title>
        <authorList>
            <person name="Franch-Gras L."/>
            <person name="Hahn C."/>
            <person name="Garcia-Roger E.M."/>
            <person name="Carmona M.J."/>
            <person name="Serra M."/>
            <person name="Gomez A."/>
        </authorList>
    </citation>
    <scope>NUCLEOTIDE SEQUENCE [LARGE SCALE GENOMIC DNA]</scope>
    <source>
        <strain evidence="2">HYR1</strain>
    </source>
</reference>
<feature type="compositionally biased region" description="Basic and acidic residues" evidence="1">
    <location>
        <begin position="1"/>
        <end position="10"/>
    </location>
</feature>
<organism evidence="2 3">
    <name type="scientific">Brachionus plicatilis</name>
    <name type="common">Marine rotifer</name>
    <name type="synonym">Brachionus muelleri</name>
    <dbReference type="NCBI Taxonomy" id="10195"/>
    <lineage>
        <taxon>Eukaryota</taxon>
        <taxon>Metazoa</taxon>
        <taxon>Spiralia</taxon>
        <taxon>Gnathifera</taxon>
        <taxon>Rotifera</taxon>
        <taxon>Eurotatoria</taxon>
        <taxon>Monogononta</taxon>
        <taxon>Pseudotrocha</taxon>
        <taxon>Ploima</taxon>
        <taxon>Brachionidae</taxon>
        <taxon>Brachionus</taxon>
    </lineage>
</organism>
<protein>
    <submittedName>
        <fullName evidence="2">Uncharacterized protein</fullName>
    </submittedName>
</protein>
<keyword evidence="3" id="KW-1185">Reference proteome</keyword>
<comment type="caution">
    <text evidence="2">The sequence shown here is derived from an EMBL/GenBank/DDBJ whole genome shotgun (WGS) entry which is preliminary data.</text>
</comment>
<accession>A0A3M7P291</accession>
<name>A0A3M7P291_BRAPC</name>
<evidence type="ECO:0000313" key="3">
    <source>
        <dbReference type="Proteomes" id="UP000276133"/>
    </source>
</evidence>